<name>A0A1K1RBW2_9FLAO</name>
<dbReference type="Proteomes" id="UP000182248">
    <property type="component" value="Unassembled WGS sequence"/>
</dbReference>
<dbReference type="AlphaFoldDB" id="A0A1K1RBW2"/>
<feature type="signal peptide" evidence="1">
    <location>
        <begin position="1"/>
        <end position="20"/>
    </location>
</feature>
<gene>
    <name evidence="2" type="ORF">SAMN02927921_03394</name>
</gene>
<proteinExistence type="predicted"/>
<evidence type="ECO:0000256" key="1">
    <source>
        <dbReference type="SAM" id="SignalP"/>
    </source>
</evidence>
<dbReference type="RefSeq" id="WP_072318598.1">
    <property type="nucleotide sequence ID" value="NZ_FPJE01000022.1"/>
</dbReference>
<feature type="chain" id="PRO_5012250344" description="T9SS C-terminal target domain-containing protein" evidence="1">
    <location>
        <begin position="21"/>
        <end position="472"/>
    </location>
</feature>
<dbReference type="PANTHER" id="PTHR41339">
    <property type="entry name" value="LIPL48"/>
    <property type="match status" value="1"/>
</dbReference>
<dbReference type="EMBL" id="FPJE01000022">
    <property type="protein sequence ID" value="SFW69647.1"/>
    <property type="molecule type" value="Genomic_DNA"/>
</dbReference>
<dbReference type="PANTHER" id="PTHR41339:SF1">
    <property type="entry name" value="SECRETED PROTEIN"/>
    <property type="match status" value="1"/>
</dbReference>
<keyword evidence="3" id="KW-1185">Reference proteome</keyword>
<evidence type="ECO:0008006" key="4">
    <source>
        <dbReference type="Google" id="ProtNLM"/>
    </source>
</evidence>
<dbReference type="STRING" id="1150368.SAMN02927921_03394"/>
<protein>
    <recommendedName>
        <fullName evidence="4">T9SS C-terminal target domain-containing protein</fullName>
    </recommendedName>
</protein>
<organism evidence="2 3">
    <name type="scientific">Sinomicrobium oceani</name>
    <dbReference type="NCBI Taxonomy" id="1150368"/>
    <lineage>
        <taxon>Bacteria</taxon>
        <taxon>Pseudomonadati</taxon>
        <taxon>Bacteroidota</taxon>
        <taxon>Flavobacteriia</taxon>
        <taxon>Flavobacteriales</taxon>
        <taxon>Flavobacteriaceae</taxon>
        <taxon>Sinomicrobium</taxon>
    </lineage>
</organism>
<evidence type="ECO:0000313" key="3">
    <source>
        <dbReference type="Proteomes" id="UP000182248"/>
    </source>
</evidence>
<accession>A0A1K1RBW2</accession>
<dbReference type="PROSITE" id="PS51257">
    <property type="entry name" value="PROKAR_LIPOPROTEIN"/>
    <property type="match status" value="1"/>
</dbReference>
<dbReference type="OrthoDB" id="1521716at2"/>
<reference evidence="2 3" key="1">
    <citation type="submission" date="2016-11" db="EMBL/GenBank/DDBJ databases">
        <authorList>
            <person name="Jaros S."/>
            <person name="Januszkiewicz K."/>
            <person name="Wedrychowicz H."/>
        </authorList>
    </citation>
    <scope>NUCLEOTIDE SEQUENCE [LARGE SCALE GENOMIC DNA]</scope>
    <source>
        <strain evidence="2 3">CGMCC 1.12145</strain>
    </source>
</reference>
<sequence>MKTKFSLLAMLAAVMLTSCSNEDMVEENDPSLNAEFATLSVGIDGRSWPSATGTISGVISSNTTLTNDKVWFIDGPTFVAPGVTLTVQKNTLVKGKSTPTSGSASYLLVTRGARLVADGNNAAESIVFTSDKPVGSRQPGDFGGVILLGNAPTNKPNSQEIEGILPADIPSGISVSYGGSNTANDAGILRYVRIEYAGRDLGGGNEINGLTLGGVGNGTILENIQVSYGQDDGFEFFGGTVNAKNLIAFGNADDDFDFDFGYTGQIQFAVSQKVPGVPFSSDPNGIECDNDGSGSSATPITRPVLSNFTILGMGNASSAGPTLNGNRWRRNTSFVFRNSIIAGYDDRGVLFDGTAVENKLNSGGTAEFKDNLIHSYATAGGVIMPATATSKTNYSGNTTSSSNPNFMDLVAPYSATSPDYRIGTVPPALAYGASFTGLSGFTPVSYKGAFGPSIGARWDDNWASYQPNNNPY</sequence>
<evidence type="ECO:0000313" key="2">
    <source>
        <dbReference type="EMBL" id="SFW69647.1"/>
    </source>
</evidence>
<keyword evidence="1" id="KW-0732">Signal</keyword>